<evidence type="ECO:0000259" key="3">
    <source>
        <dbReference type="Pfam" id="PF01425"/>
    </source>
</evidence>
<dbReference type="PANTHER" id="PTHR11895">
    <property type="entry name" value="TRANSAMIDASE"/>
    <property type="match status" value="1"/>
</dbReference>
<proteinExistence type="predicted"/>
<comment type="function">
    <text evidence="1">Hydrolyzes indole-3-acetamide (IAM) into indole-3-acetic acid (IAA).</text>
</comment>
<evidence type="ECO:0000256" key="2">
    <source>
        <dbReference type="ARBA" id="ARBA00021874"/>
    </source>
</evidence>
<accession>A0A974SHQ3</accession>
<dbReference type="SUPFAM" id="SSF75304">
    <property type="entry name" value="Amidase signature (AS) enzymes"/>
    <property type="match status" value="1"/>
</dbReference>
<evidence type="ECO:0000313" key="5">
    <source>
        <dbReference type="Proteomes" id="UP000596427"/>
    </source>
</evidence>
<name>A0A974SHQ3_9HYPH</name>
<protein>
    <recommendedName>
        <fullName evidence="2">Indoleacetamide hydrolase</fullName>
    </recommendedName>
</protein>
<evidence type="ECO:0000313" key="4">
    <source>
        <dbReference type="EMBL" id="QRG04613.1"/>
    </source>
</evidence>
<dbReference type="InterPro" id="IPR020556">
    <property type="entry name" value="Amidase_CS"/>
</dbReference>
<reference evidence="4 5" key="1">
    <citation type="submission" date="2020-10" db="EMBL/GenBank/DDBJ databases">
        <title>Degradation of 1,4-Dioxane by Xanthobacter sp. YN2, via a Novel Group-2 Soluble Di-Iron Monooxygenase.</title>
        <authorList>
            <person name="Ma F."/>
            <person name="Wang Y."/>
            <person name="Yang J."/>
            <person name="Guo H."/>
            <person name="Su D."/>
            <person name="Yu L."/>
        </authorList>
    </citation>
    <scope>NUCLEOTIDE SEQUENCE [LARGE SCALE GENOMIC DNA]</scope>
    <source>
        <strain evidence="4 5">YN2</strain>
    </source>
</reference>
<dbReference type="EMBL" id="CP063362">
    <property type="protein sequence ID" value="QRG04613.1"/>
    <property type="molecule type" value="Genomic_DNA"/>
</dbReference>
<dbReference type="PANTHER" id="PTHR11895:SF176">
    <property type="entry name" value="AMIDASE AMID-RELATED"/>
    <property type="match status" value="1"/>
</dbReference>
<dbReference type="Gene3D" id="3.90.1300.10">
    <property type="entry name" value="Amidase signature (AS) domain"/>
    <property type="match status" value="1"/>
</dbReference>
<dbReference type="KEGG" id="xdi:EZH22_15625"/>
<dbReference type="InterPro" id="IPR023631">
    <property type="entry name" value="Amidase_dom"/>
</dbReference>
<dbReference type="GO" id="GO:0003824">
    <property type="term" value="F:catalytic activity"/>
    <property type="evidence" value="ECO:0007669"/>
    <property type="project" value="InterPro"/>
</dbReference>
<keyword evidence="5" id="KW-1185">Reference proteome</keyword>
<dbReference type="Proteomes" id="UP000596427">
    <property type="component" value="Chromosome"/>
</dbReference>
<dbReference type="InterPro" id="IPR036928">
    <property type="entry name" value="AS_sf"/>
</dbReference>
<gene>
    <name evidence="4" type="ORF">EZH22_15625</name>
</gene>
<dbReference type="InterPro" id="IPR000120">
    <property type="entry name" value="Amidase"/>
</dbReference>
<evidence type="ECO:0000256" key="1">
    <source>
        <dbReference type="ARBA" id="ARBA00003871"/>
    </source>
</evidence>
<dbReference type="PROSITE" id="PS00571">
    <property type="entry name" value="AMIDASES"/>
    <property type="match status" value="1"/>
</dbReference>
<organism evidence="4 5">
    <name type="scientific">Xanthobacter dioxanivorans</name>
    <dbReference type="NCBI Taxonomy" id="2528964"/>
    <lineage>
        <taxon>Bacteria</taxon>
        <taxon>Pseudomonadati</taxon>
        <taxon>Pseudomonadota</taxon>
        <taxon>Alphaproteobacteria</taxon>
        <taxon>Hyphomicrobiales</taxon>
        <taxon>Xanthobacteraceae</taxon>
        <taxon>Xanthobacter</taxon>
    </lineage>
</organism>
<dbReference type="RefSeq" id="WP_203191489.1">
    <property type="nucleotide sequence ID" value="NZ_CP063362.1"/>
</dbReference>
<dbReference type="AlphaFoldDB" id="A0A974SHQ3"/>
<dbReference type="Pfam" id="PF01425">
    <property type="entry name" value="Amidase"/>
    <property type="match status" value="1"/>
</dbReference>
<sequence length="474" mass="49064">MSGLFTLGLVEMADAVADGSVTALALTEVALKRLETLGPRYNAIMALDGGTALEAARGVDRARAAGQPLGPLAGVPLAHKDLFYRAGRVCTGGSIIRKDFVPDVTATALERFDRAGALDLGTLHLAEFALSPTGFNAHYGHGLSPWNTAYGAGGSSSGSGASVAARLVPAALGSDTGGSIRHPSAMSGVVGLKPTHGLVPAFGAMPMAPSLDTLGPLTRTVRDAARIMSVIAGPDPRDAASLPAPRLDFEGGLTGDLKGRTIAVPGGYYREATTPEIQALMDAAVAVLKEAGARIVETGTPDMALVNALMQVMMTVEAATLHRRWLSERPQDYGAQVRARILPGFGLPATRYAEALMLRAGITREWLAAAMGDADMALIPTLGIPVPTIAETTQGTPEEIGAALGRVTACTRGINYLGLPSLSVPCGFTANAMPAAFQLVGRPYAEPALLQAGDAYQRRTDFHARLPPDCGPVD</sequence>
<feature type="domain" description="Amidase" evidence="3">
    <location>
        <begin position="26"/>
        <end position="450"/>
    </location>
</feature>